<name>A0ABV7RAT8_9RHOB</name>
<evidence type="ECO:0000313" key="1">
    <source>
        <dbReference type="EMBL" id="MFC3529810.1"/>
    </source>
</evidence>
<dbReference type="NCBIfam" id="NF004793">
    <property type="entry name" value="PRK06141.1"/>
    <property type="match status" value="1"/>
</dbReference>
<dbReference type="InterPro" id="IPR036291">
    <property type="entry name" value="NAD(P)-bd_dom_sf"/>
</dbReference>
<keyword evidence="2" id="KW-1185">Reference proteome</keyword>
<dbReference type="PIRSF" id="PIRSF001439">
    <property type="entry name" value="CryM"/>
    <property type="match status" value="1"/>
</dbReference>
<evidence type="ECO:0000313" key="2">
    <source>
        <dbReference type="Proteomes" id="UP001595721"/>
    </source>
</evidence>
<accession>A0ABV7RAT8</accession>
<dbReference type="InterPro" id="IPR003462">
    <property type="entry name" value="ODC_Mu_crystall"/>
</dbReference>
<sequence length="310" mass="32474">MQVYDHKTIDARLDWPGLIETLRRGLAAAQAEAPPRQVLTIPHPDGGEGHLLIMPAWQAGRAVGVKVVTFFPGNAARGQATINAGYLMFDGSDGRFVAAMDGDALTARRTAAASALAADYLARKDARVLLICGTGQLAAAAAQAHAAMRDYQQILIWGRSADKAAAIADALTRAGLPARVCSDLEAGCRGADVISAVTASTRPFILGEWLAPGSHLDLIGGFKADMRECDDLAVTQARIFVDGRAGALLAGDLAQPIQAGLLDPSRIAGDLVELIQGRVAGRENKAERTVFKSAGMSQEDLLAAMRVAGL</sequence>
<dbReference type="RefSeq" id="WP_374427639.1">
    <property type="nucleotide sequence ID" value="NZ_JBHRXJ010000015.1"/>
</dbReference>
<protein>
    <submittedName>
        <fullName evidence="1">Ornithine cyclodeaminase family protein</fullName>
    </submittedName>
</protein>
<organism evidence="1 2">
    <name type="scientific">Paracoccus mangrovi</name>
    <dbReference type="NCBI Taxonomy" id="1715645"/>
    <lineage>
        <taxon>Bacteria</taxon>
        <taxon>Pseudomonadati</taxon>
        <taxon>Pseudomonadota</taxon>
        <taxon>Alphaproteobacteria</taxon>
        <taxon>Rhodobacterales</taxon>
        <taxon>Paracoccaceae</taxon>
        <taxon>Paracoccus</taxon>
    </lineage>
</organism>
<proteinExistence type="predicted"/>
<dbReference type="Gene3D" id="3.30.1780.10">
    <property type="entry name" value="ornithine cyclodeaminase, domain 1"/>
    <property type="match status" value="1"/>
</dbReference>
<reference evidence="2" key="1">
    <citation type="journal article" date="2019" name="Int. J. Syst. Evol. Microbiol.">
        <title>The Global Catalogue of Microorganisms (GCM) 10K type strain sequencing project: providing services to taxonomists for standard genome sequencing and annotation.</title>
        <authorList>
            <consortium name="The Broad Institute Genomics Platform"/>
            <consortium name="The Broad Institute Genome Sequencing Center for Infectious Disease"/>
            <person name="Wu L."/>
            <person name="Ma J."/>
        </authorList>
    </citation>
    <scope>NUCLEOTIDE SEQUENCE [LARGE SCALE GENOMIC DNA]</scope>
    <source>
        <strain evidence="2">KCTC 42899</strain>
    </source>
</reference>
<dbReference type="PANTHER" id="PTHR13812:SF19">
    <property type="entry name" value="KETIMINE REDUCTASE MU-CRYSTALLIN"/>
    <property type="match status" value="1"/>
</dbReference>
<dbReference type="Pfam" id="PF02423">
    <property type="entry name" value="OCD_Mu_crystall"/>
    <property type="match status" value="1"/>
</dbReference>
<dbReference type="Proteomes" id="UP001595721">
    <property type="component" value="Unassembled WGS sequence"/>
</dbReference>
<dbReference type="InterPro" id="IPR023401">
    <property type="entry name" value="ODC_N"/>
</dbReference>
<dbReference type="SUPFAM" id="SSF51735">
    <property type="entry name" value="NAD(P)-binding Rossmann-fold domains"/>
    <property type="match status" value="1"/>
</dbReference>
<comment type="caution">
    <text evidence="1">The sequence shown here is derived from an EMBL/GenBank/DDBJ whole genome shotgun (WGS) entry which is preliminary data.</text>
</comment>
<dbReference type="Gene3D" id="3.40.50.720">
    <property type="entry name" value="NAD(P)-binding Rossmann-like Domain"/>
    <property type="match status" value="1"/>
</dbReference>
<dbReference type="PANTHER" id="PTHR13812">
    <property type="entry name" value="KETIMINE REDUCTASE MU-CRYSTALLIN"/>
    <property type="match status" value="1"/>
</dbReference>
<gene>
    <name evidence="1" type="ORF">ACFOMH_16675</name>
</gene>
<dbReference type="EMBL" id="JBHRXJ010000015">
    <property type="protein sequence ID" value="MFC3529810.1"/>
    <property type="molecule type" value="Genomic_DNA"/>
</dbReference>